<dbReference type="PRINTS" id="PR00605">
    <property type="entry name" value="CYTCHROMECIC"/>
</dbReference>
<feature type="binding site" description="axial binding residue" evidence="12">
    <location>
        <position position="227"/>
    </location>
    <ligand>
        <name>heme c</name>
        <dbReference type="ChEBI" id="CHEBI:61717"/>
        <label>2</label>
    </ligand>
    <ligandPart>
        <name>Fe</name>
        <dbReference type="ChEBI" id="CHEBI:18248"/>
    </ligandPart>
</feature>
<feature type="binding site" description="covalent" evidence="11">
    <location>
        <position position="77"/>
    </location>
    <ligand>
        <name>heme c</name>
        <dbReference type="ChEBI" id="CHEBI:61717"/>
        <label>1</label>
    </ligand>
</feature>
<reference evidence="16 17" key="1">
    <citation type="submission" date="2016-10" db="EMBL/GenBank/DDBJ databases">
        <authorList>
            <person name="de Groot N.N."/>
        </authorList>
    </citation>
    <scope>NUCLEOTIDE SEQUENCE [LARGE SCALE GENOMIC DNA]</scope>
    <source>
        <strain evidence="16 17">LMG 27731</strain>
    </source>
</reference>
<keyword evidence="5 12" id="KW-0479">Metal-binding</keyword>
<dbReference type="GO" id="GO:0009055">
    <property type="term" value="F:electron transfer activity"/>
    <property type="evidence" value="ECO:0007669"/>
    <property type="project" value="InterPro"/>
</dbReference>
<evidence type="ECO:0000256" key="8">
    <source>
        <dbReference type="ARBA" id="ARBA00022982"/>
    </source>
</evidence>
<keyword evidence="4 11" id="KW-0349">Heme</keyword>
<evidence type="ECO:0000259" key="15">
    <source>
        <dbReference type="PROSITE" id="PS51007"/>
    </source>
</evidence>
<evidence type="ECO:0000256" key="9">
    <source>
        <dbReference type="ARBA" id="ARBA00023004"/>
    </source>
</evidence>
<evidence type="ECO:0000313" key="16">
    <source>
        <dbReference type="EMBL" id="SFU08780.1"/>
    </source>
</evidence>
<dbReference type="GO" id="GO:0016614">
    <property type="term" value="F:oxidoreductase activity, acting on CH-OH group of donors"/>
    <property type="evidence" value="ECO:0007669"/>
    <property type="project" value="InterPro"/>
</dbReference>
<feature type="domain" description="Cytochrome c" evidence="15">
    <location>
        <begin position="63"/>
        <end position="166"/>
    </location>
</feature>
<dbReference type="InterPro" id="IPR051459">
    <property type="entry name" value="Cytochrome_c-type_DH"/>
</dbReference>
<evidence type="ECO:0000256" key="4">
    <source>
        <dbReference type="ARBA" id="ARBA00022617"/>
    </source>
</evidence>
<dbReference type="EMBL" id="FPBH01000009">
    <property type="protein sequence ID" value="SFU08780.1"/>
    <property type="molecule type" value="Genomic_DNA"/>
</dbReference>
<dbReference type="InterPro" id="IPR008168">
    <property type="entry name" value="Cyt_C_IC"/>
</dbReference>
<feature type="binding site" description="covalent" evidence="11">
    <location>
        <position position="226"/>
    </location>
    <ligand>
        <name>heme c</name>
        <dbReference type="ChEBI" id="CHEBI:61717"/>
        <label>2</label>
    </ligand>
</feature>
<feature type="binding site" description="axial binding residue" evidence="12">
    <location>
        <position position="346"/>
    </location>
    <ligand>
        <name>heme c</name>
        <dbReference type="ChEBI" id="CHEBI:61717"/>
        <label>3</label>
    </ligand>
    <ligandPart>
        <name>Fe</name>
        <dbReference type="ChEBI" id="CHEBI:18248"/>
    </ligandPart>
</feature>
<dbReference type="SUPFAM" id="SSF46626">
    <property type="entry name" value="Cytochrome c"/>
    <property type="match status" value="3"/>
</dbReference>
<dbReference type="InterPro" id="IPR036909">
    <property type="entry name" value="Cyt_c-like_dom_sf"/>
</dbReference>
<dbReference type="Proteomes" id="UP000198844">
    <property type="component" value="Unassembled WGS sequence"/>
</dbReference>
<feature type="binding site" description="axial binding residue" evidence="12">
    <location>
        <position position="81"/>
    </location>
    <ligand>
        <name>heme c</name>
        <dbReference type="ChEBI" id="CHEBI:61717"/>
        <label>1</label>
    </ligand>
    <ligandPart>
        <name>Fe</name>
        <dbReference type="ChEBI" id="CHEBI:18248"/>
    </ligandPart>
</feature>
<dbReference type="InterPro" id="IPR009056">
    <property type="entry name" value="Cyt_c-like_dom"/>
</dbReference>
<dbReference type="PANTHER" id="PTHR35008:SF8">
    <property type="entry name" value="ALCOHOL DEHYDROGENASE CYTOCHROME C SUBUNIT"/>
    <property type="match status" value="1"/>
</dbReference>
<feature type="binding site" description="covalent" evidence="11">
    <location>
        <position position="342"/>
    </location>
    <ligand>
        <name>heme c</name>
        <dbReference type="ChEBI" id="CHEBI:61717"/>
        <label>3</label>
    </ligand>
</feature>
<feature type="chain" id="PRO_5011476857" evidence="14">
    <location>
        <begin position="32"/>
        <end position="450"/>
    </location>
</feature>
<name>A0A1I7DAY0_9BURK</name>
<dbReference type="GO" id="GO:0005886">
    <property type="term" value="C:plasma membrane"/>
    <property type="evidence" value="ECO:0007669"/>
    <property type="project" value="UniProtKB-SubCell"/>
</dbReference>
<dbReference type="Gene3D" id="1.10.760.10">
    <property type="entry name" value="Cytochrome c-like domain"/>
    <property type="match status" value="2"/>
</dbReference>
<evidence type="ECO:0000256" key="2">
    <source>
        <dbReference type="ARBA" id="ARBA00022448"/>
    </source>
</evidence>
<dbReference type="InterPro" id="IPR014353">
    <property type="entry name" value="Membr-bd_ADH_cyt_c"/>
</dbReference>
<evidence type="ECO:0000256" key="14">
    <source>
        <dbReference type="SAM" id="SignalP"/>
    </source>
</evidence>
<accession>A0A1I7DAY0</accession>
<evidence type="ECO:0000256" key="5">
    <source>
        <dbReference type="ARBA" id="ARBA00022723"/>
    </source>
</evidence>
<evidence type="ECO:0000256" key="13">
    <source>
        <dbReference type="SAM" id="MobiDB-lite"/>
    </source>
</evidence>
<comment type="subcellular location">
    <subcellularLocation>
        <location evidence="1">Cell membrane</location>
    </subcellularLocation>
</comment>
<feature type="binding site" description="covalent" evidence="11">
    <location>
        <position position="80"/>
    </location>
    <ligand>
        <name>heme c</name>
        <dbReference type="ChEBI" id="CHEBI:61717"/>
        <label>1</label>
    </ligand>
</feature>
<dbReference type="PROSITE" id="PS51007">
    <property type="entry name" value="CYTC"/>
    <property type="match status" value="3"/>
</dbReference>
<dbReference type="PANTHER" id="PTHR35008">
    <property type="entry name" value="BLL4482 PROTEIN-RELATED"/>
    <property type="match status" value="1"/>
</dbReference>
<evidence type="ECO:0000313" key="17">
    <source>
        <dbReference type="Proteomes" id="UP000198844"/>
    </source>
</evidence>
<evidence type="ECO:0000256" key="6">
    <source>
        <dbReference type="ARBA" id="ARBA00022729"/>
    </source>
</evidence>
<feature type="domain" description="Cytochrome c" evidence="15">
    <location>
        <begin position="208"/>
        <end position="314"/>
    </location>
</feature>
<feature type="binding site" description="covalent" evidence="11">
    <location>
        <position position="345"/>
    </location>
    <ligand>
        <name>heme c</name>
        <dbReference type="ChEBI" id="CHEBI:61717"/>
        <label>3</label>
    </ligand>
</feature>
<keyword evidence="6 14" id="KW-0732">Signal</keyword>
<evidence type="ECO:0000256" key="11">
    <source>
        <dbReference type="PIRSR" id="PIRSR000018-50"/>
    </source>
</evidence>
<protein>
    <submittedName>
        <fullName evidence="16">Cytochrome c, mono-and diheme variants</fullName>
    </submittedName>
</protein>
<keyword evidence="10" id="KW-0472">Membrane</keyword>
<keyword evidence="3" id="KW-1003">Cell membrane</keyword>
<keyword evidence="9 12" id="KW-0408">Iron</keyword>
<feature type="signal peptide" evidence="14">
    <location>
        <begin position="1"/>
        <end position="31"/>
    </location>
</feature>
<keyword evidence="2" id="KW-0813">Transport</keyword>
<evidence type="ECO:0000256" key="3">
    <source>
        <dbReference type="ARBA" id="ARBA00022475"/>
    </source>
</evidence>
<dbReference type="RefSeq" id="WP_208620663.1">
    <property type="nucleotide sequence ID" value="NZ_FPBH01000009.1"/>
</dbReference>
<evidence type="ECO:0000256" key="7">
    <source>
        <dbReference type="ARBA" id="ARBA00022737"/>
    </source>
</evidence>
<comment type="cofactor">
    <cofactor evidence="11">
        <name>heme c</name>
        <dbReference type="ChEBI" id="CHEBI:61717"/>
    </cofactor>
    <text evidence="11">Binds 3 heme c groups covalently per subunit.</text>
</comment>
<organism evidence="16 17">
    <name type="scientific">Paraburkholderia aspalathi</name>
    <dbReference type="NCBI Taxonomy" id="1324617"/>
    <lineage>
        <taxon>Bacteria</taxon>
        <taxon>Pseudomonadati</taxon>
        <taxon>Pseudomonadota</taxon>
        <taxon>Betaproteobacteria</taxon>
        <taxon>Burkholderiales</taxon>
        <taxon>Burkholderiaceae</taxon>
        <taxon>Paraburkholderia</taxon>
    </lineage>
</organism>
<evidence type="ECO:0000256" key="12">
    <source>
        <dbReference type="PIRSR" id="PIRSR000018-51"/>
    </source>
</evidence>
<dbReference type="Pfam" id="PF00034">
    <property type="entry name" value="Cytochrom_C"/>
    <property type="match status" value="2"/>
</dbReference>
<dbReference type="AlphaFoldDB" id="A0A1I7DAY0"/>
<sequence>MRTRTLIGSFSAAVLAAAAFVAWDHAGDAHAQNKPDTQSNVGGQAAVNAPSPKTMPLSSADSDAVKRGLYLARAGDCVACHTAEGGKPFAGGLPLETPFGKIVASNITPDKETGIGTWSDTEFIRAVKEGRGKHGEFLYPAMPYTAYAKVSDQDLRDIKAYLDTVPAVNNKVDANQLPFPFNIRMLMFGWNLLFFDNTSFRNDDKRSVEWNRGAYLVEGLGHCASCHTAKNFLGGDKAALQGGALQGWFAPEITSNPYTGLGNWSTQDIVEYLHTGGNQRSVASGPMAEAVTNSLQHLSTADLHAVGVYLKSFPGSDRKAPTALAASNSAMTLGRSLFMANCAACHRSSGQGVTGMVSSLADSAGVRAPDPANMLRTILIGSRGAVTQTNPTGAAMPNFSWKLTDGDIAAISTYVRNSWGNAAAAVTADDVKQARRSLGAQSAIGVAQNR</sequence>
<dbReference type="GO" id="GO:0005506">
    <property type="term" value="F:iron ion binding"/>
    <property type="evidence" value="ECO:0007669"/>
    <property type="project" value="InterPro"/>
</dbReference>
<proteinExistence type="predicted"/>
<dbReference type="GO" id="GO:0020037">
    <property type="term" value="F:heme binding"/>
    <property type="evidence" value="ECO:0007669"/>
    <property type="project" value="InterPro"/>
</dbReference>
<evidence type="ECO:0000256" key="1">
    <source>
        <dbReference type="ARBA" id="ARBA00004236"/>
    </source>
</evidence>
<evidence type="ECO:0000256" key="10">
    <source>
        <dbReference type="ARBA" id="ARBA00023136"/>
    </source>
</evidence>
<feature type="domain" description="Cytochrome c" evidence="15">
    <location>
        <begin position="329"/>
        <end position="419"/>
    </location>
</feature>
<keyword evidence="7" id="KW-0677">Repeat</keyword>
<feature type="binding site" description="covalent" evidence="11">
    <location>
        <position position="223"/>
    </location>
    <ligand>
        <name>heme c</name>
        <dbReference type="ChEBI" id="CHEBI:61717"/>
        <label>2</label>
    </ligand>
</feature>
<gene>
    <name evidence="16" type="ORF">SAMN05192563_1009103</name>
</gene>
<dbReference type="PIRSF" id="PIRSF000018">
    <property type="entry name" value="Mb_ADH_cyt_c"/>
    <property type="match status" value="1"/>
</dbReference>
<feature type="region of interest" description="Disordered" evidence="13">
    <location>
        <begin position="30"/>
        <end position="60"/>
    </location>
</feature>
<keyword evidence="8" id="KW-0249">Electron transport</keyword>